<proteinExistence type="predicted"/>
<reference evidence="1 2" key="1">
    <citation type="submission" date="2018-02" db="EMBL/GenBank/DDBJ databases">
        <title>Acetobacter orientalis genome.</title>
        <authorList>
            <person name="Nakashima N."/>
            <person name="Tamura T."/>
        </authorList>
    </citation>
    <scope>NUCLEOTIDE SEQUENCE [LARGE SCALE GENOMIC DNA]</scope>
    <source>
        <strain evidence="1 2">FAN1</strain>
    </source>
</reference>
<dbReference type="KEGG" id="aot:AcetOri_orf00559"/>
<gene>
    <name evidence="1" type="ORF">AcetOrient_orf00559</name>
</gene>
<name>A0A2Z5ZDS5_9PROT</name>
<sequence>MTLYRVLLKQAAQKALLSANTFAGQSVIVDRSLPATPDKLPAIILTTPRDSAASSGRNPAGFTRVTTLAVRGLLTGNTPEEVGKKIDLFAEQIELALMLDAALQSMITQVTSLETETMLNSQTAEHTGEVRMMLGLEYMEYYPATGTPLTELVGDVQANGNANFAHFQVPLTS</sequence>
<evidence type="ECO:0000313" key="1">
    <source>
        <dbReference type="EMBL" id="BBC78733.1"/>
    </source>
</evidence>
<organism evidence="1 2">
    <name type="scientific">Acetobacter orientalis</name>
    <dbReference type="NCBI Taxonomy" id="146474"/>
    <lineage>
        <taxon>Bacteria</taxon>
        <taxon>Pseudomonadati</taxon>
        <taxon>Pseudomonadota</taxon>
        <taxon>Alphaproteobacteria</taxon>
        <taxon>Acetobacterales</taxon>
        <taxon>Acetobacteraceae</taxon>
        <taxon>Acetobacter</taxon>
    </lineage>
</organism>
<dbReference type="EMBL" id="AP018515">
    <property type="protein sequence ID" value="BBC78733.1"/>
    <property type="molecule type" value="Genomic_DNA"/>
</dbReference>
<dbReference type="Proteomes" id="UP000270034">
    <property type="component" value="Chromosome"/>
</dbReference>
<protein>
    <submittedName>
        <fullName evidence="1">Phage protein</fullName>
    </submittedName>
</protein>
<accession>A0A2Z5ZDS5</accession>
<dbReference type="RefSeq" id="WP_126621055.1">
    <property type="nucleotide sequence ID" value="NZ_JBDNSC010000003.1"/>
</dbReference>
<evidence type="ECO:0000313" key="2">
    <source>
        <dbReference type="Proteomes" id="UP000270034"/>
    </source>
</evidence>
<dbReference type="AlphaFoldDB" id="A0A2Z5ZDS5"/>